<dbReference type="SUPFAM" id="SSF47413">
    <property type="entry name" value="lambda repressor-like DNA-binding domains"/>
    <property type="match status" value="1"/>
</dbReference>
<reference evidence="2" key="1">
    <citation type="submission" date="2020-08" db="EMBL/GenBank/DDBJ databases">
        <title>Genome public.</title>
        <authorList>
            <person name="Liu C."/>
            <person name="Sun Q."/>
        </authorList>
    </citation>
    <scope>NUCLEOTIDE SEQUENCE</scope>
    <source>
        <strain evidence="2">NSJ-53</strain>
    </source>
</reference>
<feature type="domain" description="HTH cro/C1-type" evidence="1">
    <location>
        <begin position="12"/>
        <end position="59"/>
    </location>
</feature>
<dbReference type="Gene3D" id="1.10.260.40">
    <property type="entry name" value="lambda repressor-like DNA-binding domains"/>
    <property type="match status" value="1"/>
</dbReference>
<proteinExistence type="predicted"/>
<dbReference type="CDD" id="cd00093">
    <property type="entry name" value="HTH_XRE"/>
    <property type="match status" value="1"/>
</dbReference>
<keyword evidence="3" id="KW-1185">Reference proteome</keyword>
<dbReference type="EMBL" id="JACRSR010000004">
    <property type="protein sequence ID" value="MBC8531991.1"/>
    <property type="molecule type" value="Genomic_DNA"/>
</dbReference>
<sequence>MKTELQKYLYGRGITQTYVARQLGITPQSLGRKIKGRLNFTWTEVMCLCDVLSVEVQDITMLIPQVLSKSSRKT</sequence>
<gene>
    <name evidence="2" type="ORF">H8696_09045</name>
</gene>
<dbReference type="RefSeq" id="WP_249316909.1">
    <property type="nucleotide sequence ID" value="NZ_JACRSR010000004.1"/>
</dbReference>
<dbReference type="AlphaFoldDB" id="A0A926D5H5"/>
<dbReference type="GO" id="GO:0003677">
    <property type="term" value="F:DNA binding"/>
    <property type="evidence" value="ECO:0007669"/>
    <property type="project" value="InterPro"/>
</dbReference>
<evidence type="ECO:0000313" key="3">
    <source>
        <dbReference type="Proteomes" id="UP000623172"/>
    </source>
</evidence>
<protein>
    <submittedName>
        <fullName evidence="2">Helix-turn-helix transcriptional regulator</fullName>
    </submittedName>
</protein>
<comment type="caution">
    <text evidence="2">The sequence shown here is derived from an EMBL/GenBank/DDBJ whole genome shotgun (WGS) entry which is preliminary data.</text>
</comment>
<dbReference type="InterPro" id="IPR001387">
    <property type="entry name" value="Cro/C1-type_HTH"/>
</dbReference>
<evidence type="ECO:0000259" key="1">
    <source>
        <dbReference type="PROSITE" id="PS50943"/>
    </source>
</evidence>
<dbReference type="Pfam" id="PF13443">
    <property type="entry name" value="HTH_26"/>
    <property type="match status" value="1"/>
</dbReference>
<name>A0A926D5H5_9FIRM</name>
<evidence type="ECO:0000313" key="2">
    <source>
        <dbReference type="EMBL" id="MBC8531991.1"/>
    </source>
</evidence>
<dbReference type="InterPro" id="IPR010982">
    <property type="entry name" value="Lambda_DNA-bd_dom_sf"/>
</dbReference>
<accession>A0A926D5H5</accession>
<dbReference type="Proteomes" id="UP000623172">
    <property type="component" value="Unassembled WGS sequence"/>
</dbReference>
<dbReference type="PROSITE" id="PS50943">
    <property type="entry name" value="HTH_CROC1"/>
    <property type="match status" value="1"/>
</dbReference>
<organism evidence="2 3">
    <name type="scientific">Gehongia tenuis</name>
    <dbReference type="NCBI Taxonomy" id="2763655"/>
    <lineage>
        <taxon>Bacteria</taxon>
        <taxon>Bacillati</taxon>
        <taxon>Bacillota</taxon>
        <taxon>Clostridia</taxon>
        <taxon>Christensenellales</taxon>
        <taxon>Christensenellaceae</taxon>
        <taxon>Gehongia</taxon>
    </lineage>
</organism>